<evidence type="ECO:0000313" key="5">
    <source>
        <dbReference type="EMBL" id="MBD2800041.1"/>
    </source>
</evidence>
<sequence>MRKKIFRLSPTGKLSASLAIILATCSTSFANGITPAGDAAHRPDINLSDNGAAVINIVAPSNSGLSHNQYQDFNVNQMGAVLNNSLVNGQSQLAGQLSANSNLNGQAASVILNEVISRNPSLLLGKQEIFGMAADYVLANPNGITCNGCGFINTNQASLVVGNPLVENGILQGFNTFNNQNALSIRNNGLHHTDVLNLIAPKIDNYGQIITPKNLNITTGNNQISADGQILASQQPAMGSLDSYYFGSMQAGRIRLMNTAEGSGVNLQGQMTANNGIDIESLGDVKLEAATLKGGDISLKGNNVLSQGRLYQSSSENTGTGNHQSTFSGVYTQQAQTSESIARTELKGKNITLVAKQNNQVMATNIDGDNVKLAGADLKVDGQQLHQLDSNTNNEWKMSWQYDITNRNEQYQYEGSTINARENAHLSATEGNAEVFGSKVSAGNQLSVSAKKDIKLAGLVESEITTENGYKKNHKASLQTGHWSKINTTQKSTGNELRSGGDIGINAGEHVDIRGTQIHSDKNLIVSAGQQTNITVQSLIDDQNLIKDKTYWGGIAGGSKKGNRDKSEEHHISEITAGGHLLLSGENGVTITGSTVKAHKGAYVEANDGQLTIDNAVRHIHTEVDERKGTIFNITKNTQQEQNKQQKSSGSSLISDTDLKLLSNKDINVIGSLVKSAGEMQLNTSGNINVLNYGEQNQSQKENTNLDWHYYAKDVKDNQYRAGVGFEHTYNKQRDEGTTQRASELNGGSISVNAGQNVTVTGSNLLTTQGDAKITGNNIALLAGENSTSTSTSQEKLRSSVFITGGMDKLGGGVEGVYNHDQQSQGQTTAAVTKTQVTGNLELNARGELKQQGTDHQVKGHYQANAGNIKNIAAANTQTHSTNQLQVGGEISGTADYSATTRPVEKTVKAAADKKVDGAIAKTGLPDVGIELEMNGKSHYSNNHQSNAVVTTVTAGDINITATGDVYDQGTQYQANQGSVSLASGSHTSEAAFNSQNSRTADTTGAARLRVYTTTGADISVNGKGSGSYQEKSNNDTNAVTGSINAQNGIDVRVNRDARYQGTSMNAGTGSAHVDAGGNIRFNQATNRSEQTSNGYNGEMSLTAGTKPDGKNFSGSLGAGYNTHHQNNTTAQTSTLTGKQGVNLNAGNHLALQGANVSGKQVDFTAQRGKIDLTSAQDTANTNGWNVGAKAKGGMSSNARDNEAGGNAVTNNPADKIIDNTYNIGGELKFGVDRLQQTTHRNTQVSGGNVTLTSAGDTSLKGANVSADQVTGKIGGNLNLESLKDSTHSLNIGLDAGVGYSRTVKGDAPTAPVAKDEQAKTDGKPQGLKEQLAATFKGYNGKFKGNYDALNREAVGTQTTLTGNQGADLNIANNTFLTGSKIDSTQGAVALNTQQIHQKSVTGYDNGKNLGANVPDSIAGLANSAQKDILSGKVPFMKNESHDTELPTINSGVKGRQLD</sequence>
<feature type="chain" id="PRO_5043330073" evidence="3">
    <location>
        <begin position="31"/>
        <end position="1459"/>
    </location>
</feature>
<feature type="domain" description="Filamentous haemagglutinin FhaB/tRNA nuclease CdiA-like TPS" evidence="4">
    <location>
        <begin position="49"/>
        <end position="169"/>
    </location>
</feature>
<keyword evidence="1" id="KW-0800">Toxin</keyword>
<evidence type="ECO:0000256" key="3">
    <source>
        <dbReference type="SAM" id="SignalP"/>
    </source>
</evidence>
<feature type="region of interest" description="Disordered" evidence="2">
    <location>
        <begin position="1307"/>
        <end position="1327"/>
    </location>
</feature>
<dbReference type="GO" id="GO:0090729">
    <property type="term" value="F:toxin activity"/>
    <property type="evidence" value="ECO:0007669"/>
    <property type="project" value="UniProtKB-KW"/>
</dbReference>
<feature type="compositionally biased region" description="Low complexity" evidence="2">
    <location>
        <begin position="1122"/>
        <end position="1135"/>
    </location>
</feature>
<keyword evidence="3" id="KW-0732">Signal</keyword>
<evidence type="ECO:0000256" key="1">
    <source>
        <dbReference type="ARBA" id="ARBA00022656"/>
    </source>
</evidence>
<feature type="region of interest" description="Disordered" evidence="2">
    <location>
        <begin position="1184"/>
        <end position="1212"/>
    </location>
</feature>
<proteinExistence type="predicted"/>
<feature type="compositionally biased region" description="Polar residues" evidence="2">
    <location>
        <begin position="1027"/>
        <end position="1044"/>
    </location>
</feature>
<feature type="signal peptide" evidence="3">
    <location>
        <begin position="1"/>
        <end position="30"/>
    </location>
</feature>
<dbReference type="InterPro" id="IPR025157">
    <property type="entry name" value="Hemagglutinin_rpt"/>
</dbReference>
<feature type="region of interest" description="Disordered" evidence="2">
    <location>
        <begin position="1439"/>
        <end position="1459"/>
    </location>
</feature>
<evidence type="ECO:0000256" key="2">
    <source>
        <dbReference type="SAM" id="MobiDB-lite"/>
    </source>
</evidence>
<feature type="compositionally biased region" description="Polar residues" evidence="2">
    <location>
        <begin position="1085"/>
        <end position="1096"/>
    </location>
</feature>
<feature type="compositionally biased region" description="Basic and acidic residues" evidence="2">
    <location>
        <begin position="1314"/>
        <end position="1323"/>
    </location>
</feature>
<dbReference type="Pfam" id="PF13332">
    <property type="entry name" value="Fil_haemagg_2"/>
    <property type="match status" value="5"/>
</dbReference>
<evidence type="ECO:0000259" key="4">
    <source>
        <dbReference type="SMART" id="SM00912"/>
    </source>
</evidence>
<dbReference type="Gene3D" id="2.160.20.10">
    <property type="entry name" value="Single-stranded right-handed beta-helix, Pectin lyase-like"/>
    <property type="match status" value="1"/>
</dbReference>
<dbReference type="InterPro" id="IPR008638">
    <property type="entry name" value="FhaB/CdiA-like_TPS"/>
</dbReference>
<gene>
    <name evidence="5" type="ORF">ID854_06100</name>
</gene>
<dbReference type="GO" id="GO:0003824">
    <property type="term" value="F:catalytic activity"/>
    <property type="evidence" value="ECO:0007669"/>
    <property type="project" value="UniProtKB-ARBA"/>
</dbReference>
<reference evidence="5" key="1">
    <citation type="submission" date="2020-09" db="EMBL/GenBank/DDBJ databases">
        <authorList>
            <person name="Palma L."/>
            <person name="Caballero P."/>
            <person name="Berry C."/>
            <person name="Del Valle E."/>
        </authorList>
    </citation>
    <scope>NUCLEOTIDE SEQUENCE</scope>
    <source>
        <strain evidence="5">M</strain>
    </source>
</reference>
<name>A0AAW3YRT8_9GAMM</name>
<comment type="caution">
    <text evidence="5">The sequence shown here is derived from an EMBL/GenBank/DDBJ whole genome shotgun (WGS) entry which is preliminary data.</text>
</comment>
<dbReference type="NCBIfam" id="TIGR01901">
    <property type="entry name" value="adhes_NPXG"/>
    <property type="match status" value="1"/>
</dbReference>
<dbReference type="InterPro" id="IPR012334">
    <property type="entry name" value="Pectin_lyas_fold"/>
</dbReference>
<accession>A0AAW3YRT8</accession>
<dbReference type="RefSeq" id="WP_323868628.1">
    <property type="nucleotide sequence ID" value="NZ_JACXBF010000128.1"/>
</dbReference>
<dbReference type="EMBL" id="JACXBF010000128">
    <property type="protein sequence ID" value="MBD2800041.1"/>
    <property type="molecule type" value="Genomic_DNA"/>
</dbReference>
<dbReference type="SMART" id="SM00912">
    <property type="entry name" value="Haemagg_act"/>
    <property type="match status" value="1"/>
</dbReference>
<feature type="region of interest" description="Disordered" evidence="2">
    <location>
        <begin position="1022"/>
        <end position="1044"/>
    </location>
</feature>
<feature type="region of interest" description="Disordered" evidence="2">
    <location>
        <begin position="1085"/>
        <end position="1135"/>
    </location>
</feature>
<protein>
    <submittedName>
        <fullName evidence="5">Hemagglutinin repeat-containing protein</fullName>
    </submittedName>
</protein>
<dbReference type="Proteomes" id="UP001193920">
    <property type="component" value="Unassembled WGS sequence"/>
</dbReference>
<dbReference type="Pfam" id="PF05860">
    <property type="entry name" value="TPS"/>
    <property type="match status" value="1"/>
</dbReference>
<dbReference type="SUPFAM" id="SSF51126">
    <property type="entry name" value="Pectin lyase-like"/>
    <property type="match status" value="1"/>
</dbReference>
<dbReference type="InterPro" id="IPR011050">
    <property type="entry name" value="Pectin_lyase_fold/virulence"/>
</dbReference>
<reference evidence="5" key="2">
    <citation type="journal article" date="2024" name="Toxins">
        <title>Genome Sequence Analysis of Native Xenorhabdus Strains Isolated from Entomopathogenic Nematodes in Argentina.</title>
        <authorList>
            <person name="Palma L."/>
            <person name="Frizzo L."/>
            <person name="Kaiser S."/>
            <person name="Berry C."/>
            <person name="Caballero P."/>
            <person name="Bode H.B."/>
            <person name="Del Valle E.E."/>
        </authorList>
    </citation>
    <scope>NUCLEOTIDE SEQUENCE</scope>
    <source>
        <strain evidence="5">M</strain>
    </source>
</reference>
<organism evidence="5">
    <name type="scientific">Xenorhabdus szentirmaii</name>
    <dbReference type="NCBI Taxonomy" id="290112"/>
    <lineage>
        <taxon>Bacteria</taxon>
        <taxon>Pseudomonadati</taxon>
        <taxon>Pseudomonadota</taxon>
        <taxon>Gammaproteobacteria</taxon>
        <taxon>Enterobacterales</taxon>
        <taxon>Morganellaceae</taxon>
        <taxon>Xenorhabdus</taxon>
    </lineage>
</organism>